<accession>A0A0T6B6P2</accession>
<dbReference type="AlphaFoldDB" id="A0A0T6B6P2"/>
<feature type="region of interest" description="Disordered" evidence="1">
    <location>
        <begin position="1"/>
        <end position="24"/>
    </location>
</feature>
<keyword evidence="3" id="KW-1185">Reference proteome</keyword>
<dbReference type="EMBL" id="LJIG01009466">
    <property type="protein sequence ID" value="KRT83024.1"/>
    <property type="molecule type" value="Genomic_DNA"/>
</dbReference>
<evidence type="ECO:0000256" key="1">
    <source>
        <dbReference type="SAM" id="MobiDB-lite"/>
    </source>
</evidence>
<feature type="compositionally biased region" description="Low complexity" evidence="1">
    <location>
        <begin position="1"/>
        <end position="13"/>
    </location>
</feature>
<feature type="non-terminal residue" evidence="2">
    <location>
        <position position="1"/>
    </location>
</feature>
<organism evidence="2 3">
    <name type="scientific">Oryctes borbonicus</name>
    <dbReference type="NCBI Taxonomy" id="1629725"/>
    <lineage>
        <taxon>Eukaryota</taxon>
        <taxon>Metazoa</taxon>
        <taxon>Ecdysozoa</taxon>
        <taxon>Arthropoda</taxon>
        <taxon>Hexapoda</taxon>
        <taxon>Insecta</taxon>
        <taxon>Pterygota</taxon>
        <taxon>Neoptera</taxon>
        <taxon>Endopterygota</taxon>
        <taxon>Coleoptera</taxon>
        <taxon>Polyphaga</taxon>
        <taxon>Scarabaeiformia</taxon>
        <taxon>Scarabaeidae</taxon>
        <taxon>Dynastinae</taxon>
        <taxon>Oryctes</taxon>
    </lineage>
</organism>
<gene>
    <name evidence="2" type="ORF">AMK59_4359</name>
</gene>
<comment type="caution">
    <text evidence="2">The sequence shown here is derived from an EMBL/GenBank/DDBJ whole genome shotgun (WGS) entry which is preliminary data.</text>
</comment>
<name>A0A0T6B6P2_9SCAR</name>
<feature type="compositionally biased region" description="Low complexity" evidence="1">
    <location>
        <begin position="234"/>
        <end position="252"/>
    </location>
</feature>
<sequence>KTTTTSMTNNVGTLRSGGFGQKSGTTNFIKQQQVSCDKRSTSKILSQTNLDLRCDSELQKLERSLENLAKLPNHKIDSSGSSPLLQFQSLQSHHQQQQQQYILHPSINNIGFAREAPKKSPNLLHDIQNASLKVPLVNPPRAQYLKKLDRNPVLESMFANVEPIAAAPNQNQLLLTPSWLNGNNANNNKGKGRKTDEFSLPSVPGVSAISPNKVIRKKIHPSPEAQYNAVTPRIQSTTSQKSSSSKPINSSNFNTFQYK</sequence>
<dbReference type="OrthoDB" id="10597597at2759"/>
<dbReference type="Proteomes" id="UP000051574">
    <property type="component" value="Unassembled WGS sequence"/>
</dbReference>
<evidence type="ECO:0000313" key="3">
    <source>
        <dbReference type="Proteomes" id="UP000051574"/>
    </source>
</evidence>
<feature type="region of interest" description="Disordered" evidence="1">
    <location>
        <begin position="219"/>
        <end position="259"/>
    </location>
</feature>
<evidence type="ECO:0000313" key="2">
    <source>
        <dbReference type="EMBL" id="KRT83024.1"/>
    </source>
</evidence>
<protein>
    <submittedName>
        <fullName evidence="2">Uncharacterized protein</fullName>
    </submittedName>
</protein>
<proteinExistence type="predicted"/>
<reference evidence="2 3" key="1">
    <citation type="submission" date="2015-09" db="EMBL/GenBank/DDBJ databases">
        <title>Draft genome of the scarab beetle Oryctes borbonicus.</title>
        <authorList>
            <person name="Meyer J.M."/>
            <person name="Markov G.V."/>
            <person name="Baskaran P."/>
            <person name="Herrmann M."/>
            <person name="Sommer R.J."/>
            <person name="Roedelsperger C."/>
        </authorList>
    </citation>
    <scope>NUCLEOTIDE SEQUENCE [LARGE SCALE GENOMIC DNA]</scope>
    <source>
        <strain evidence="2">OB123</strain>
        <tissue evidence="2">Whole animal</tissue>
    </source>
</reference>